<dbReference type="SMART" id="SM00347">
    <property type="entry name" value="HTH_MARR"/>
    <property type="match status" value="1"/>
</dbReference>
<gene>
    <name evidence="5" type="ordered locus">SCO1069</name>
    <name evidence="5" type="ORF">SCG22.15c</name>
</gene>
<proteinExistence type="predicted"/>
<dbReference type="Proteomes" id="UP000001973">
    <property type="component" value="Chromosome"/>
</dbReference>
<evidence type="ECO:0000256" key="2">
    <source>
        <dbReference type="ARBA" id="ARBA00023125"/>
    </source>
</evidence>
<dbReference type="InterPro" id="IPR036390">
    <property type="entry name" value="WH_DNA-bd_sf"/>
</dbReference>
<reference evidence="5 6" key="1">
    <citation type="journal article" date="1996" name="Mol. Microbiol.">
        <title>A set of ordered cosmids and a detailed genetic and physical map for the 8 Mb Streptomyces coelicolor A3(2) chromosome.</title>
        <authorList>
            <person name="Redenbach M."/>
            <person name="Kieser H.M."/>
            <person name="Denapaite D."/>
            <person name="Eichner A."/>
            <person name="Cullum J."/>
            <person name="Kinashi H."/>
            <person name="Hopwood D.A."/>
        </authorList>
    </citation>
    <scope>NUCLEOTIDE SEQUENCE [LARGE SCALE GENOMIC DNA]</scope>
    <source>
        <strain evidence="6">ATCC BAA-471 / A3(2) / M145</strain>
    </source>
</reference>
<reference evidence="5 6" key="2">
    <citation type="journal article" date="2002" name="Nature">
        <title>Complete genome sequence of the model actinomycete Streptomyces coelicolor A3(2).</title>
        <authorList>
            <person name="Bentley S.D."/>
            <person name="Chater K.F."/>
            <person name="Cerdeno-Tarraga A.M."/>
            <person name="Challis G.L."/>
            <person name="Thomson N.R."/>
            <person name="James K.D."/>
            <person name="Harris D.E."/>
            <person name="Quail M.A."/>
            <person name="Kieser H."/>
            <person name="Harper D."/>
            <person name="Bateman A."/>
            <person name="Brown S."/>
            <person name="Chandra G."/>
            <person name="Chen C.W."/>
            <person name="Collins M."/>
            <person name="Cronin A."/>
            <person name="Fraser A."/>
            <person name="Goble A."/>
            <person name="Hidalgo J."/>
            <person name="Hornsby T."/>
            <person name="Howarth S."/>
            <person name="Huang C.H."/>
            <person name="Kieser T."/>
            <person name="Larke L."/>
            <person name="Murphy L."/>
            <person name="Oliver K."/>
            <person name="O'Neil S."/>
            <person name="Rabbinowitsch E."/>
            <person name="Rajandream M.A."/>
            <person name="Rutherford K."/>
            <person name="Rutter S."/>
            <person name="Seeger K."/>
            <person name="Saunders D."/>
            <person name="Sharp S."/>
            <person name="Squares R."/>
            <person name="Squares S."/>
            <person name="Taylor K."/>
            <person name="Warren T."/>
            <person name="Wietzorrek A."/>
            <person name="Woodward J."/>
            <person name="Barrell B.G."/>
            <person name="Parkhill J."/>
            <person name="Hopwood D.A."/>
        </authorList>
    </citation>
    <scope>NUCLEOTIDE SEQUENCE [LARGE SCALE GENOMIC DNA]</scope>
    <source>
        <strain evidence="6">ATCC BAA-471 / A3(2) / M145</strain>
    </source>
</reference>
<evidence type="ECO:0000313" key="5">
    <source>
        <dbReference type="EMBL" id="CAB95288.1"/>
    </source>
</evidence>
<feature type="domain" description="HTH marR-type" evidence="4">
    <location>
        <begin position="21"/>
        <end position="159"/>
    </location>
</feature>
<dbReference type="InterPro" id="IPR036388">
    <property type="entry name" value="WH-like_DNA-bd_sf"/>
</dbReference>
<dbReference type="GO" id="GO:0006355">
    <property type="term" value="P:regulation of DNA-templated transcription"/>
    <property type="evidence" value="ECO:0000318"/>
    <property type="project" value="GO_Central"/>
</dbReference>
<dbReference type="eggNOG" id="COG1846">
    <property type="taxonomic scope" value="Bacteria"/>
</dbReference>
<sequence length="159" mass="17378">MGVHGGKSPGAAAFRQRGVRRAELCYGARMAAKKAEQALVNRWRSILVLHARVQCELDRALHGHGLCGSDFEVLDVLAGTPDEDGSCGYRVQQISERVHLSQSALSRLVARLEKDGLVERSLCPEDRRGVRVALTPKGRARHGEALPVQRAVLHRMLAG</sequence>
<dbReference type="PROSITE" id="PS50995">
    <property type="entry name" value="HTH_MARR_2"/>
    <property type="match status" value="1"/>
</dbReference>
<dbReference type="OrthoDB" id="5195026at2"/>
<dbReference type="PANTHER" id="PTHR33164">
    <property type="entry name" value="TRANSCRIPTIONAL REGULATOR, MARR FAMILY"/>
    <property type="match status" value="1"/>
</dbReference>
<keyword evidence="2" id="KW-0238">DNA-binding</keyword>
<dbReference type="PRINTS" id="PR00598">
    <property type="entry name" value="HTHMARR"/>
</dbReference>
<dbReference type="HOGENOM" id="CLU_083287_2_4_11"/>
<accession>Q9K430</accession>
<dbReference type="AlphaFoldDB" id="Q9K430"/>
<dbReference type="Pfam" id="PF12802">
    <property type="entry name" value="MarR_2"/>
    <property type="match status" value="1"/>
</dbReference>
<organism evidence="5 6">
    <name type="scientific">Streptomyces coelicolor (strain ATCC BAA-471 / A3(2) / M145)</name>
    <dbReference type="NCBI Taxonomy" id="100226"/>
    <lineage>
        <taxon>Bacteria</taxon>
        <taxon>Bacillati</taxon>
        <taxon>Actinomycetota</taxon>
        <taxon>Actinomycetes</taxon>
        <taxon>Kitasatosporales</taxon>
        <taxon>Streptomycetaceae</taxon>
        <taxon>Streptomyces</taxon>
        <taxon>Streptomyces albidoflavus group</taxon>
    </lineage>
</organism>
<dbReference type="InterPro" id="IPR011991">
    <property type="entry name" value="ArsR-like_HTH"/>
</dbReference>
<keyword evidence="1" id="KW-0805">Transcription regulation</keyword>
<keyword evidence="6" id="KW-1185">Reference proteome</keyword>
<dbReference type="STRING" id="100226.gene:17758652"/>
<dbReference type="PhylomeDB" id="Q9K430"/>
<protein>
    <submittedName>
        <fullName evidence="5">MarR-family transcriptional regulator</fullName>
    </submittedName>
</protein>
<dbReference type="GO" id="GO:0003700">
    <property type="term" value="F:DNA-binding transcription factor activity"/>
    <property type="evidence" value="ECO:0007669"/>
    <property type="project" value="InterPro"/>
</dbReference>
<dbReference type="PROSITE" id="PS01117">
    <property type="entry name" value="HTH_MARR_1"/>
    <property type="match status" value="1"/>
</dbReference>
<dbReference type="SUPFAM" id="SSF46785">
    <property type="entry name" value="Winged helix' DNA-binding domain"/>
    <property type="match status" value="1"/>
</dbReference>
<evidence type="ECO:0000259" key="4">
    <source>
        <dbReference type="PROSITE" id="PS50995"/>
    </source>
</evidence>
<dbReference type="InterPro" id="IPR039422">
    <property type="entry name" value="MarR/SlyA-like"/>
</dbReference>
<dbReference type="InterPro" id="IPR023187">
    <property type="entry name" value="Tscrpt_reg_MarR-type_CS"/>
</dbReference>
<evidence type="ECO:0000313" key="6">
    <source>
        <dbReference type="Proteomes" id="UP000001973"/>
    </source>
</evidence>
<dbReference type="GO" id="GO:0006950">
    <property type="term" value="P:response to stress"/>
    <property type="evidence" value="ECO:0000318"/>
    <property type="project" value="GO_Central"/>
</dbReference>
<dbReference type="KEGG" id="sco:SCO1069"/>
<dbReference type="EMBL" id="AL645882">
    <property type="protein sequence ID" value="CAB95288.1"/>
    <property type="molecule type" value="Genomic_DNA"/>
</dbReference>
<dbReference type="InParanoid" id="Q9K430"/>
<dbReference type="InterPro" id="IPR000835">
    <property type="entry name" value="HTH_MarR-typ"/>
</dbReference>
<dbReference type="GO" id="GO:0003677">
    <property type="term" value="F:DNA binding"/>
    <property type="evidence" value="ECO:0007669"/>
    <property type="project" value="UniProtKB-KW"/>
</dbReference>
<dbReference type="EMBL" id="AL939107">
    <property type="protein sequence ID" value="CAB95288.1"/>
    <property type="molecule type" value="Genomic_DNA"/>
</dbReference>
<keyword evidence="3" id="KW-0804">Transcription</keyword>
<dbReference type="Gene3D" id="1.10.10.10">
    <property type="entry name" value="Winged helix-like DNA-binding domain superfamily/Winged helix DNA-binding domain"/>
    <property type="match status" value="1"/>
</dbReference>
<dbReference type="PANTHER" id="PTHR33164:SF99">
    <property type="entry name" value="MARR FAMILY REGULATORY PROTEIN"/>
    <property type="match status" value="1"/>
</dbReference>
<evidence type="ECO:0000256" key="1">
    <source>
        <dbReference type="ARBA" id="ARBA00023015"/>
    </source>
</evidence>
<dbReference type="PaxDb" id="100226-SCO1069"/>
<dbReference type="PATRIC" id="fig|100226.15.peg.1066"/>
<name>Q9K430_STRCO</name>
<evidence type="ECO:0000256" key="3">
    <source>
        <dbReference type="ARBA" id="ARBA00023163"/>
    </source>
</evidence>
<dbReference type="CDD" id="cd00090">
    <property type="entry name" value="HTH_ARSR"/>
    <property type="match status" value="1"/>
</dbReference>